<dbReference type="PANTHER" id="PTHR42754">
    <property type="entry name" value="ENDOGLUCANASE"/>
    <property type="match status" value="1"/>
</dbReference>
<organism evidence="1">
    <name type="scientific">hydrothermal vent metagenome</name>
    <dbReference type="NCBI Taxonomy" id="652676"/>
    <lineage>
        <taxon>unclassified sequences</taxon>
        <taxon>metagenomes</taxon>
        <taxon>ecological metagenomes</taxon>
    </lineage>
</organism>
<accession>A0A3B0WF53</accession>
<evidence type="ECO:0000313" key="1">
    <source>
        <dbReference type="EMBL" id="VAW49327.1"/>
    </source>
</evidence>
<name>A0A3B0WF53_9ZZZZ</name>
<reference evidence="1" key="1">
    <citation type="submission" date="2018-06" db="EMBL/GenBank/DDBJ databases">
        <authorList>
            <person name="Zhirakovskaya E."/>
        </authorList>
    </citation>
    <scope>NUCLEOTIDE SEQUENCE</scope>
</reference>
<dbReference type="PROSITE" id="PS51257">
    <property type="entry name" value="PROKAR_LIPOPROTEIN"/>
    <property type="match status" value="1"/>
</dbReference>
<gene>
    <name evidence="1" type="ORF">MNBD_GAMMA03-161</name>
</gene>
<dbReference type="AlphaFoldDB" id="A0A3B0WF53"/>
<sequence>MNRILVFIILISVLAGCDTSTNVAPLGEEYFIKFYGSLGDQEGVAIKPTADGGFIIGGNSTPEFGGQLDYLLIKVDALGNQEWQETFDINGSGENDLITDISVDGDNFIIVGTSTINGVDKVVLIRVDNTGAMVNVPIVFDEFSNISYKANGLSVTSTGNFIITGPITGGDPTQYGKSFMAIINTDFMVVDSFSHPSNPSTVGNETIFVKGLEVINSNTSELNYLFFGYKNSITGSKLELAQFQTNFGSANNNQLPVNYNNSKVVDVVKINDSEYKLLAASDNSTYLINVEETSFGYVLAADQLVDAGDFIQGVSLAYSNNDQFLISSNTRPESSIISSSSILESSISGIISWERLFGTEISYTSGGVITLADGSVVYTGTAGFKGQKKCFLVKLKPNGEMK</sequence>
<protein>
    <recommendedName>
        <fullName evidence="2">Lipoprotein</fullName>
    </recommendedName>
</protein>
<dbReference type="EMBL" id="UOFC01000274">
    <property type="protein sequence ID" value="VAW49327.1"/>
    <property type="molecule type" value="Genomic_DNA"/>
</dbReference>
<dbReference type="PANTHER" id="PTHR42754:SF1">
    <property type="entry name" value="LIPOPROTEIN"/>
    <property type="match status" value="1"/>
</dbReference>
<proteinExistence type="predicted"/>
<evidence type="ECO:0008006" key="2">
    <source>
        <dbReference type="Google" id="ProtNLM"/>
    </source>
</evidence>